<proteinExistence type="predicted"/>
<keyword evidence="3" id="KW-1185">Reference proteome</keyword>
<name>A0A8H4A2J0_GIGMA</name>
<evidence type="ECO:0000259" key="1">
    <source>
        <dbReference type="PROSITE" id="PS50030"/>
    </source>
</evidence>
<dbReference type="PROSITE" id="PS50030">
    <property type="entry name" value="UBA"/>
    <property type="match status" value="1"/>
</dbReference>
<protein>
    <submittedName>
        <fullName evidence="2">Protein c12orf4-like</fullName>
    </submittedName>
</protein>
<dbReference type="SUPFAM" id="SSF46934">
    <property type="entry name" value="UBA-like"/>
    <property type="match status" value="1"/>
</dbReference>
<sequence>MMKTKVIKNLSVDLHLTISPGSSSSFTIHLEKEQVLLDAVRHFMNEKNIPCYLEISIMSVIESLMKESWRINLEKDAKINDESKAKQIQEELVAKYKKHTVQFNDGPLENLFPKAFHTLVHSPVPFMFDILSQLEQDYKNSIKEIMLSHEKEKLEIDERHQRERDNHQKAVESIVESGSADSGFDKLVQMQVEESEFKQATWESELVEMQRIQKQEYCDFVLKLYEAHQQCLAEQQSSTDTTCISRFDGKEIASVAIADMKKKNKNQLSKELLRLIQGNQTRSRPGSISSMSEVMLSTGLMTPQSPVFASPSDEKKSPFFALEDDPAVLQIKEMGFSSEQAKVALDMTSGKLEPAISLLLDGKVDAQIAQRRPSVPIISSTKEPSVPHRRSKSNSKPLVLSVLKPEKKSTWSPISFLQQPKNNGTTTPNTMKKLGWLVGKAMENFGLEDDETLQRHGPVMQFDEHQLVESFTISLGNQVKSTHNLRLLASDIDDLLKSSNDEARDTAYRAQTAASLYSQDLTAIVLLLTPKDWPKYKFGESANKAFFKRCKESTEFHFDNVETQFEAIEKDYLVPEVNEAIPVQAGDFFMTKHSNLPLIHVAFHLVIDFESITKSELNCNSKVIIGLRNILRTVSRFDISCISIPFLLIPADIDCFSDPSIPENILYRRGELVLNCIKGCMFENSCVPKRKTDKEEETKTVQFLLPKSATEQQFHSHRQLLTDLFRAN</sequence>
<dbReference type="InterPro" id="IPR015940">
    <property type="entry name" value="UBA"/>
</dbReference>
<dbReference type="AlphaFoldDB" id="A0A8H4A2J0"/>
<gene>
    <name evidence="2" type="ORF">F8M41_010329</name>
</gene>
<dbReference type="EMBL" id="WTPW01002159">
    <property type="protein sequence ID" value="KAF0394650.1"/>
    <property type="molecule type" value="Genomic_DNA"/>
</dbReference>
<organism evidence="2 3">
    <name type="scientific">Gigaspora margarita</name>
    <dbReference type="NCBI Taxonomy" id="4874"/>
    <lineage>
        <taxon>Eukaryota</taxon>
        <taxon>Fungi</taxon>
        <taxon>Fungi incertae sedis</taxon>
        <taxon>Mucoromycota</taxon>
        <taxon>Glomeromycotina</taxon>
        <taxon>Glomeromycetes</taxon>
        <taxon>Diversisporales</taxon>
        <taxon>Gigasporaceae</taxon>
        <taxon>Gigaspora</taxon>
    </lineage>
</organism>
<evidence type="ECO:0000313" key="3">
    <source>
        <dbReference type="Proteomes" id="UP000439903"/>
    </source>
</evidence>
<dbReference type="Gene3D" id="1.10.8.10">
    <property type="entry name" value="DNA helicase RuvA subunit, C-terminal domain"/>
    <property type="match status" value="1"/>
</dbReference>
<evidence type="ECO:0000313" key="2">
    <source>
        <dbReference type="EMBL" id="KAF0394650.1"/>
    </source>
</evidence>
<accession>A0A8H4A2J0</accession>
<dbReference type="OrthoDB" id="415359at2759"/>
<comment type="caution">
    <text evidence="2">The sequence shown here is derived from an EMBL/GenBank/DDBJ whole genome shotgun (WGS) entry which is preliminary data.</text>
</comment>
<dbReference type="PANTHER" id="PTHR16525:SF0">
    <property type="entry name" value="PROTEIN C12ORF4"/>
    <property type="match status" value="1"/>
</dbReference>
<dbReference type="PANTHER" id="PTHR16525">
    <property type="entry name" value="PROTEIN C12ORF4"/>
    <property type="match status" value="1"/>
</dbReference>
<dbReference type="Proteomes" id="UP000439903">
    <property type="component" value="Unassembled WGS sequence"/>
</dbReference>
<dbReference type="GO" id="GO:0005737">
    <property type="term" value="C:cytoplasm"/>
    <property type="evidence" value="ECO:0007669"/>
    <property type="project" value="TreeGrafter"/>
</dbReference>
<dbReference type="InterPro" id="IPR009060">
    <property type="entry name" value="UBA-like_sf"/>
</dbReference>
<dbReference type="SMART" id="SM00165">
    <property type="entry name" value="UBA"/>
    <property type="match status" value="1"/>
</dbReference>
<reference evidence="2 3" key="1">
    <citation type="journal article" date="2019" name="Environ. Microbiol.">
        <title>At the nexus of three kingdoms: the genome of the mycorrhizal fungus Gigaspora margarita provides insights into plant, endobacterial and fungal interactions.</title>
        <authorList>
            <person name="Venice F."/>
            <person name="Ghignone S."/>
            <person name="Salvioli di Fossalunga A."/>
            <person name="Amselem J."/>
            <person name="Novero M."/>
            <person name="Xianan X."/>
            <person name="Sedzielewska Toro K."/>
            <person name="Morin E."/>
            <person name="Lipzen A."/>
            <person name="Grigoriev I.V."/>
            <person name="Henrissat B."/>
            <person name="Martin F.M."/>
            <person name="Bonfante P."/>
        </authorList>
    </citation>
    <scope>NUCLEOTIDE SEQUENCE [LARGE SCALE GENOMIC DNA]</scope>
    <source>
        <strain evidence="2 3">BEG34</strain>
    </source>
</reference>
<feature type="domain" description="UBA" evidence="1">
    <location>
        <begin position="321"/>
        <end position="362"/>
    </location>
</feature>
<dbReference type="Pfam" id="PF10154">
    <property type="entry name" value="Fy-3"/>
    <property type="match status" value="2"/>
</dbReference>
<dbReference type="InterPro" id="IPR019311">
    <property type="entry name" value="Fy-3"/>
</dbReference>